<dbReference type="GO" id="GO:0000166">
    <property type="term" value="F:nucleotide binding"/>
    <property type="evidence" value="ECO:0007669"/>
    <property type="project" value="UniProtKB-KW"/>
</dbReference>
<keyword evidence="4" id="KW-0547">Nucleotide-binding</keyword>
<keyword evidence="5" id="KW-0378">Hydrolase</keyword>
<organism evidence="6 7">
    <name type="scientific">Methanorbis furvi</name>
    <dbReference type="NCBI Taxonomy" id="3028299"/>
    <lineage>
        <taxon>Archaea</taxon>
        <taxon>Methanobacteriati</taxon>
        <taxon>Methanobacteriota</taxon>
        <taxon>Stenosarchaea group</taxon>
        <taxon>Methanomicrobia</taxon>
        <taxon>Methanomicrobiales</taxon>
        <taxon>Methanocorpusculaceae</taxon>
        <taxon>Methanorbis</taxon>
    </lineage>
</organism>
<dbReference type="InterPro" id="IPR008201">
    <property type="entry name" value="HepT-like"/>
</dbReference>
<gene>
    <name evidence="6" type="ORF">McpAg1_17140</name>
</gene>
<evidence type="ECO:0008006" key="8">
    <source>
        <dbReference type="Google" id="ProtNLM"/>
    </source>
</evidence>
<evidence type="ECO:0000313" key="7">
    <source>
        <dbReference type="Proteomes" id="UP001273136"/>
    </source>
</evidence>
<dbReference type="RefSeq" id="WP_338094891.1">
    <property type="nucleotide sequence ID" value="NZ_JAWDKA010000010.1"/>
</dbReference>
<dbReference type="GO" id="GO:0016787">
    <property type="term" value="F:hydrolase activity"/>
    <property type="evidence" value="ECO:0007669"/>
    <property type="project" value="UniProtKB-KW"/>
</dbReference>
<evidence type="ECO:0000256" key="4">
    <source>
        <dbReference type="ARBA" id="ARBA00022741"/>
    </source>
</evidence>
<keyword evidence="2" id="KW-1277">Toxin-antitoxin system</keyword>
<reference evidence="6" key="1">
    <citation type="submission" date="2023-06" db="EMBL/GenBank/DDBJ databases">
        <title>Genome sequence of Methancorpusculaceae sp. Ag1.</title>
        <authorList>
            <person name="Protasov E."/>
            <person name="Platt K."/>
            <person name="Poehlein A."/>
            <person name="Daniel R."/>
            <person name="Brune A."/>
        </authorList>
    </citation>
    <scope>NUCLEOTIDE SEQUENCE</scope>
    <source>
        <strain evidence="6">Ag1</strain>
    </source>
</reference>
<dbReference type="AlphaFoldDB" id="A0AAE4MEA8"/>
<evidence type="ECO:0000256" key="1">
    <source>
        <dbReference type="ARBA" id="ARBA00022553"/>
    </source>
</evidence>
<accession>A0AAE4MEA8</accession>
<name>A0AAE4MEA8_9EURY</name>
<dbReference type="InterPro" id="IPR051813">
    <property type="entry name" value="HepT_RNase_toxin"/>
</dbReference>
<dbReference type="Pfam" id="PF01934">
    <property type="entry name" value="HepT-like"/>
    <property type="match status" value="1"/>
</dbReference>
<comment type="caution">
    <text evidence="6">The sequence shown here is derived from an EMBL/GenBank/DDBJ whole genome shotgun (WGS) entry which is preliminary data.</text>
</comment>
<keyword evidence="1" id="KW-0597">Phosphoprotein</keyword>
<dbReference type="Proteomes" id="UP001273136">
    <property type="component" value="Unassembled WGS sequence"/>
</dbReference>
<protein>
    <recommendedName>
        <fullName evidence="8">DUF86 domain-containing protein</fullName>
    </recommendedName>
</protein>
<evidence type="ECO:0000256" key="2">
    <source>
        <dbReference type="ARBA" id="ARBA00022649"/>
    </source>
</evidence>
<dbReference type="PANTHER" id="PTHR34139:SF1">
    <property type="entry name" value="RNASE MJ1380-RELATED"/>
    <property type="match status" value="1"/>
</dbReference>
<evidence type="ECO:0000256" key="5">
    <source>
        <dbReference type="ARBA" id="ARBA00022801"/>
    </source>
</evidence>
<dbReference type="EMBL" id="JAWDKA010000010">
    <property type="protein sequence ID" value="MDV0442470.1"/>
    <property type="molecule type" value="Genomic_DNA"/>
</dbReference>
<proteinExistence type="predicted"/>
<dbReference type="GO" id="GO:0110001">
    <property type="term" value="C:toxin-antitoxin complex"/>
    <property type="evidence" value="ECO:0007669"/>
    <property type="project" value="InterPro"/>
</dbReference>
<evidence type="ECO:0000256" key="3">
    <source>
        <dbReference type="ARBA" id="ARBA00022722"/>
    </source>
</evidence>
<sequence>MQSDLTNLHHIKKETTYLCHILTTYSHEMFMQDEMCQRAVVRSLEIIGEAVKNLTQEFTSLHHEIPWKLIAGTRDKLIHGYFDVDYDLIWDTVVQDIPSLHKSISQFISDQNT</sequence>
<keyword evidence="3" id="KW-0540">Nuclease</keyword>
<keyword evidence="7" id="KW-1185">Reference proteome</keyword>
<dbReference type="PANTHER" id="PTHR34139">
    <property type="entry name" value="UPF0331 PROTEIN MJ0127"/>
    <property type="match status" value="1"/>
</dbReference>
<dbReference type="GO" id="GO:0004540">
    <property type="term" value="F:RNA nuclease activity"/>
    <property type="evidence" value="ECO:0007669"/>
    <property type="project" value="InterPro"/>
</dbReference>
<evidence type="ECO:0000313" key="6">
    <source>
        <dbReference type="EMBL" id="MDV0442470.1"/>
    </source>
</evidence>